<dbReference type="HOGENOM" id="CLU_1545585_0_0_4"/>
<gene>
    <name evidence="1" type="ordered locus">Rpic12D_4819</name>
</gene>
<sequence length="147" mass="15795">MHLMYELPNDPNRWWDLVWYLPETAVQPVEPGWVDLDGHSCGGMSCENLHGWVLPVGGSPACQDLLRDIVDEVWSADRLGLDYGVSELAKAEYVAFLSARGLEQGDLGLLQQGVYPLATTASALDSLGVASTPVEGAALVVLGPNCD</sequence>
<organism evidence="1">
    <name type="scientific">Ralstonia pickettii (strain 12D)</name>
    <dbReference type="NCBI Taxonomy" id="428406"/>
    <lineage>
        <taxon>Bacteria</taxon>
        <taxon>Pseudomonadati</taxon>
        <taxon>Pseudomonadota</taxon>
        <taxon>Betaproteobacteria</taxon>
        <taxon>Burkholderiales</taxon>
        <taxon>Burkholderiaceae</taxon>
        <taxon>Ralstonia</taxon>
    </lineage>
</organism>
<evidence type="ECO:0000313" key="1">
    <source>
        <dbReference type="EMBL" id="ACS66054.1"/>
    </source>
</evidence>
<keyword evidence="1" id="KW-0614">Plasmid</keyword>
<geneLocation type="plasmid" evidence="1">
    <name>pRp12D01</name>
</geneLocation>
<proteinExistence type="predicted"/>
<dbReference type="EMBL" id="CP001646">
    <property type="protein sequence ID" value="ACS66054.1"/>
    <property type="molecule type" value="Genomic_DNA"/>
</dbReference>
<protein>
    <submittedName>
        <fullName evidence="1">Uncharacterized protein</fullName>
    </submittedName>
</protein>
<accession>C6BPD0</accession>
<dbReference type="AlphaFoldDB" id="C6BPD0"/>
<name>C6BPD0_RALP1</name>
<dbReference type="KEGG" id="rpf:Rpic12D_4819"/>
<reference evidence="1" key="1">
    <citation type="submission" date="2009-06" db="EMBL/GenBank/DDBJ databases">
        <title>Complete sequence plasmid 1 of Ralstonia pickettii 12D.</title>
        <authorList>
            <consortium name="US DOE Joint Genome Institute"/>
            <person name="Lucas S."/>
            <person name="Copeland A."/>
            <person name="Lapidus A."/>
            <person name="Glavina del Rio T."/>
            <person name="Dalin E."/>
            <person name="Tice H."/>
            <person name="Bruce D."/>
            <person name="Goodwin L."/>
            <person name="Pitluck S."/>
            <person name="Sims D."/>
            <person name="Meincke L."/>
            <person name="Brettin T."/>
            <person name="Detter J.C."/>
            <person name="Han C."/>
            <person name="Larimer F."/>
            <person name="Land M."/>
            <person name="Hauser L."/>
            <person name="Kyrpides N."/>
            <person name="Ovchinnikova G."/>
            <person name="Marsh T."/>
            <person name="Richardson P."/>
        </authorList>
    </citation>
    <scope>NUCLEOTIDE SEQUENCE [LARGE SCALE GENOMIC DNA]</scope>
    <source>
        <plasmid evidence="1">12D</plasmid>
        <plasmid evidence="1">pRp12D01</plasmid>
    </source>
</reference>